<feature type="compositionally biased region" description="Polar residues" evidence="20">
    <location>
        <begin position="404"/>
        <end position="419"/>
    </location>
</feature>
<dbReference type="GO" id="GO:0046872">
    <property type="term" value="F:metal ion binding"/>
    <property type="evidence" value="ECO:0007669"/>
    <property type="project" value="UniProtKB-KW"/>
</dbReference>
<evidence type="ECO:0000256" key="9">
    <source>
        <dbReference type="ARBA" id="ARBA00022840"/>
    </source>
</evidence>
<keyword evidence="12" id="KW-0472">Membrane</keyword>
<evidence type="ECO:0000256" key="20">
    <source>
        <dbReference type="SAM" id="MobiDB-lite"/>
    </source>
</evidence>
<evidence type="ECO:0000256" key="12">
    <source>
        <dbReference type="ARBA" id="ARBA00023136"/>
    </source>
</evidence>
<dbReference type="AlphaFoldDB" id="A0A1Q3EZ00"/>
<dbReference type="GO" id="GO:0004674">
    <property type="term" value="F:protein serine/threonine kinase activity"/>
    <property type="evidence" value="ECO:0007669"/>
    <property type="project" value="UniProtKB-KW"/>
</dbReference>
<dbReference type="GO" id="GO:0051321">
    <property type="term" value="P:meiotic cell cycle"/>
    <property type="evidence" value="ECO:0007669"/>
    <property type="project" value="TreeGrafter"/>
</dbReference>
<evidence type="ECO:0000256" key="19">
    <source>
        <dbReference type="PROSITE-ProRule" id="PRU10141"/>
    </source>
</evidence>
<keyword evidence="11" id="KW-0333">Golgi apparatus</keyword>
<keyword evidence="5" id="KW-0808">Transferase</keyword>
<dbReference type="Pfam" id="PF00069">
    <property type="entry name" value="Pkinase"/>
    <property type="match status" value="1"/>
</dbReference>
<evidence type="ECO:0000256" key="5">
    <source>
        <dbReference type="ARBA" id="ARBA00022679"/>
    </source>
</evidence>
<evidence type="ECO:0000256" key="16">
    <source>
        <dbReference type="ARBA" id="ARBA00048679"/>
    </source>
</evidence>
<feature type="binding site" evidence="19">
    <location>
        <position position="119"/>
    </location>
    <ligand>
        <name>ATP</name>
        <dbReference type="ChEBI" id="CHEBI:30616"/>
    </ligand>
</feature>
<proteinExistence type="inferred from homology"/>
<feature type="compositionally biased region" description="Polar residues" evidence="20">
    <location>
        <begin position="451"/>
        <end position="468"/>
    </location>
</feature>
<dbReference type="PROSITE" id="PS00107">
    <property type="entry name" value="PROTEIN_KINASE_ATP"/>
    <property type="match status" value="1"/>
</dbReference>
<keyword evidence="6" id="KW-0479">Metal-binding</keyword>
<reference evidence="22" key="1">
    <citation type="submission" date="2017-01" db="EMBL/GenBank/DDBJ databases">
        <title>A deep insight into the sialotranscriptome of adult male and female Cluex tarsalis mosquitoes.</title>
        <authorList>
            <person name="Ribeiro J.M."/>
            <person name="Moreira F."/>
            <person name="Bernard K.A."/>
            <person name="Calvo E."/>
        </authorList>
    </citation>
    <scope>NUCLEOTIDE SEQUENCE</scope>
    <source>
        <strain evidence="22">Kern County</strain>
        <tissue evidence="22">Salivary glands</tissue>
    </source>
</reference>
<evidence type="ECO:0000256" key="10">
    <source>
        <dbReference type="ARBA" id="ARBA00022842"/>
    </source>
</evidence>
<sequence>MKSPLPVPEFLEENSLSLSFKQPHRRNQANQRPPKPPKLFAKFDASFSRSLNGSCGAASAISFRNGGARAELSSLYQRDKRESYYEQCFEQIAKVGEGSFGEVFKVKSKVDGCLYAIKKSKEFFRGEHYRQERLEEVRRYEQFSEHENCVKMIQAWEQEDRLYMQLELCKGSLEDYVREQRFIPEDRIWSILLDLLLALKSLHDRQLIHLDIKLDNILITDDGVCKLADFGLVFDLTNHNLHQATEGDSRYIAPELMEGRYTKAVDIFSLGIAVLELSCNLELPSNGPLWQRLRSGSLPPELLCRLSQELQDVIRWMMSPVPESRPSVDTLLRFPRIADLYRERRRWRLVRGVKSYLFRKLCNLRCFLASLVLSIASCLRLNHAKPSLPADNQKGKNHRPPNRSCCNGTSGTASPNNSVRTCLMKDFEDDEEDLLQQSGSSGGDLDVSAGSRESGSVQITPTLNNTVPSHTPSLRMMNSTPLNHNHVGLRLSFRNNCMETPTRNISFDSGEEDFMFPLDGSRRLHGDLSHGRHSSMLQSPGGNGGGGGGGVGGASGDSSFLTKKKLFFKSDDSD</sequence>
<dbReference type="PROSITE" id="PS00108">
    <property type="entry name" value="PROTEIN_KINASE_ST"/>
    <property type="match status" value="1"/>
</dbReference>
<dbReference type="Gene3D" id="1.10.510.10">
    <property type="entry name" value="Transferase(Phosphotransferase) domain 1"/>
    <property type="match status" value="1"/>
</dbReference>
<dbReference type="Gene3D" id="3.30.200.20">
    <property type="entry name" value="Phosphorylase Kinase, domain 1"/>
    <property type="match status" value="1"/>
</dbReference>
<feature type="region of interest" description="Disordered" evidence="20">
    <location>
        <begin position="18"/>
        <end position="37"/>
    </location>
</feature>
<dbReference type="InterPro" id="IPR000719">
    <property type="entry name" value="Prot_kinase_dom"/>
</dbReference>
<evidence type="ECO:0000256" key="17">
    <source>
        <dbReference type="ARBA" id="ARBA00074601"/>
    </source>
</evidence>
<keyword evidence="8 22" id="KW-0418">Kinase</keyword>
<evidence type="ECO:0000256" key="13">
    <source>
        <dbReference type="ARBA" id="ARBA00023306"/>
    </source>
</evidence>
<dbReference type="PANTHER" id="PTHR11042:SF183">
    <property type="entry name" value="MEMBRANE-ASSOCIATED TYROSINE- AND THREONINE-SPECIFIC CDC2-INHIBITORY KINASE"/>
    <property type="match status" value="1"/>
</dbReference>
<feature type="compositionally biased region" description="Gly residues" evidence="20">
    <location>
        <begin position="541"/>
        <end position="555"/>
    </location>
</feature>
<comment type="catalytic activity">
    <reaction evidence="15">
        <text>L-threonyl-[protein] + ATP = O-phospho-L-threonyl-[protein] + ADP + H(+)</text>
        <dbReference type="Rhea" id="RHEA:46608"/>
        <dbReference type="Rhea" id="RHEA-COMP:11060"/>
        <dbReference type="Rhea" id="RHEA-COMP:11605"/>
        <dbReference type="ChEBI" id="CHEBI:15378"/>
        <dbReference type="ChEBI" id="CHEBI:30013"/>
        <dbReference type="ChEBI" id="CHEBI:30616"/>
        <dbReference type="ChEBI" id="CHEBI:61977"/>
        <dbReference type="ChEBI" id="CHEBI:456216"/>
        <dbReference type="EC" id="2.7.11.1"/>
    </reaction>
</comment>
<dbReference type="InterPro" id="IPR050339">
    <property type="entry name" value="CC_SR_Kinase"/>
</dbReference>
<evidence type="ECO:0000259" key="21">
    <source>
        <dbReference type="PROSITE" id="PS50011"/>
    </source>
</evidence>
<dbReference type="GO" id="GO:0000139">
    <property type="term" value="C:Golgi membrane"/>
    <property type="evidence" value="ECO:0007669"/>
    <property type="project" value="UniProtKB-SubCell"/>
</dbReference>
<organism evidence="22">
    <name type="scientific">Culex tarsalis</name>
    <name type="common">Encephalitis mosquito</name>
    <dbReference type="NCBI Taxonomy" id="7177"/>
    <lineage>
        <taxon>Eukaryota</taxon>
        <taxon>Metazoa</taxon>
        <taxon>Ecdysozoa</taxon>
        <taxon>Arthropoda</taxon>
        <taxon>Hexapoda</taxon>
        <taxon>Insecta</taxon>
        <taxon>Pterygota</taxon>
        <taxon>Neoptera</taxon>
        <taxon>Endopterygota</taxon>
        <taxon>Diptera</taxon>
        <taxon>Nematocera</taxon>
        <taxon>Culicoidea</taxon>
        <taxon>Culicidae</taxon>
        <taxon>Culicinae</taxon>
        <taxon>Culicini</taxon>
        <taxon>Culex</taxon>
        <taxon>Culex</taxon>
    </lineage>
</organism>
<keyword evidence="9 19" id="KW-0067">ATP-binding</keyword>
<evidence type="ECO:0000256" key="2">
    <source>
        <dbReference type="ARBA" id="ARBA00012513"/>
    </source>
</evidence>
<dbReference type="EMBL" id="GFDL01014526">
    <property type="protein sequence ID" value="JAV20519.1"/>
    <property type="molecule type" value="Transcribed_RNA"/>
</dbReference>
<evidence type="ECO:0000256" key="18">
    <source>
        <dbReference type="ARBA" id="ARBA00084081"/>
    </source>
</evidence>
<evidence type="ECO:0000256" key="7">
    <source>
        <dbReference type="ARBA" id="ARBA00022741"/>
    </source>
</evidence>
<comment type="similarity">
    <text evidence="14">Belongs to the protein kinase superfamily. Ser/Thr protein kinase family. GCN2 subfamily.</text>
</comment>
<evidence type="ECO:0000256" key="8">
    <source>
        <dbReference type="ARBA" id="ARBA00022777"/>
    </source>
</evidence>
<evidence type="ECO:0000256" key="3">
    <source>
        <dbReference type="ARBA" id="ARBA00022527"/>
    </source>
</evidence>
<dbReference type="InterPro" id="IPR008271">
    <property type="entry name" value="Ser/Thr_kinase_AS"/>
</dbReference>
<evidence type="ECO:0000256" key="11">
    <source>
        <dbReference type="ARBA" id="ARBA00023034"/>
    </source>
</evidence>
<evidence type="ECO:0000256" key="14">
    <source>
        <dbReference type="ARBA" id="ARBA00037982"/>
    </source>
</evidence>
<evidence type="ECO:0000256" key="15">
    <source>
        <dbReference type="ARBA" id="ARBA00047899"/>
    </source>
</evidence>
<name>A0A1Q3EZ00_CULTA</name>
<dbReference type="PROSITE" id="PS50011">
    <property type="entry name" value="PROTEIN_KINASE_DOM"/>
    <property type="match status" value="1"/>
</dbReference>
<dbReference type="SMART" id="SM00220">
    <property type="entry name" value="S_TKc"/>
    <property type="match status" value="1"/>
</dbReference>
<evidence type="ECO:0000313" key="22">
    <source>
        <dbReference type="EMBL" id="JAV20519.1"/>
    </source>
</evidence>
<keyword evidence="13" id="KW-0131">Cell cycle</keyword>
<dbReference type="SUPFAM" id="SSF56112">
    <property type="entry name" value="Protein kinase-like (PK-like)"/>
    <property type="match status" value="1"/>
</dbReference>
<dbReference type="InterPro" id="IPR011009">
    <property type="entry name" value="Kinase-like_dom_sf"/>
</dbReference>
<accession>A0A1Q3EZ00</accession>
<dbReference type="GO" id="GO:0005634">
    <property type="term" value="C:nucleus"/>
    <property type="evidence" value="ECO:0007669"/>
    <property type="project" value="TreeGrafter"/>
</dbReference>
<dbReference type="EC" id="2.7.11.1" evidence="2"/>
<keyword evidence="7 19" id="KW-0547">Nucleotide-binding</keyword>
<dbReference type="FunFam" id="1.10.510.10:FF:000315">
    <property type="entry name" value="membrane-associated tyrosine- and threonine-specific cdc2-inhibitory kinase"/>
    <property type="match status" value="1"/>
</dbReference>
<keyword evidence="4" id="KW-0597">Phosphoprotein</keyword>
<keyword evidence="10" id="KW-0460">Magnesium</keyword>
<comment type="subcellular location">
    <subcellularLocation>
        <location evidence="1">Golgi apparatus membrane</location>
        <topology evidence="1">Peripheral membrane protein</topology>
    </subcellularLocation>
</comment>
<feature type="region of interest" description="Disordered" evidence="20">
    <location>
        <begin position="526"/>
        <end position="559"/>
    </location>
</feature>
<dbReference type="GO" id="GO:0110031">
    <property type="term" value="P:negative regulation of G2/MI transition of meiotic cell cycle"/>
    <property type="evidence" value="ECO:0007669"/>
    <property type="project" value="TreeGrafter"/>
</dbReference>
<feature type="region of interest" description="Disordered" evidence="20">
    <location>
        <begin position="434"/>
        <end position="468"/>
    </location>
</feature>
<dbReference type="FunFam" id="3.30.200.20:FF:000280">
    <property type="entry name" value="membrane-associated tyrosine- and threonine-specific cdc2-inhibitory kinase"/>
    <property type="match status" value="1"/>
</dbReference>
<evidence type="ECO:0000256" key="6">
    <source>
        <dbReference type="ARBA" id="ARBA00022723"/>
    </source>
</evidence>
<protein>
    <recommendedName>
        <fullName evidence="17">Membrane-associated tyrosine- and threonine-specific cdc2-inhibitory kinase</fullName>
        <ecNumber evidence="2">2.7.11.1</ecNumber>
    </recommendedName>
    <alternativeName>
        <fullName evidence="18">Myt1 kinase</fullName>
    </alternativeName>
</protein>
<evidence type="ECO:0000256" key="4">
    <source>
        <dbReference type="ARBA" id="ARBA00022553"/>
    </source>
</evidence>
<comment type="catalytic activity">
    <reaction evidence="16">
        <text>L-seryl-[protein] + ATP = O-phospho-L-seryl-[protein] + ADP + H(+)</text>
        <dbReference type="Rhea" id="RHEA:17989"/>
        <dbReference type="Rhea" id="RHEA-COMP:9863"/>
        <dbReference type="Rhea" id="RHEA-COMP:11604"/>
        <dbReference type="ChEBI" id="CHEBI:15378"/>
        <dbReference type="ChEBI" id="CHEBI:29999"/>
        <dbReference type="ChEBI" id="CHEBI:30616"/>
        <dbReference type="ChEBI" id="CHEBI:83421"/>
        <dbReference type="ChEBI" id="CHEBI:456216"/>
        <dbReference type="EC" id="2.7.11.1"/>
    </reaction>
</comment>
<evidence type="ECO:0000256" key="1">
    <source>
        <dbReference type="ARBA" id="ARBA00004395"/>
    </source>
</evidence>
<dbReference type="GO" id="GO:0005524">
    <property type="term" value="F:ATP binding"/>
    <property type="evidence" value="ECO:0007669"/>
    <property type="project" value="UniProtKB-UniRule"/>
</dbReference>
<feature type="region of interest" description="Disordered" evidence="20">
    <location>
        <begin position="387"/>
        <end position="419"/>
    </location>
</feature>
<dbReference type="InterPro" id="IPR017441">
    <property type="entry name" value="Protein_kinase_ATP_BS"/>
</dbReference>
<dbReference type="PANTHER" id="PTHR11042">
    <property type="entry name" value="EUKARYOTIC TRANSLATION INITIATION FACTOR 2-ALPHA KINASE EIF2-ALPHA KINASE -RELATED"/>
    <property type="match status" value="1"/>
</dbReference>
<feature type="domain" description="Protein kinase" evidence="21">
    <location>
        <begin position="89"/>
        <end position="337"/>
    </location>
</feature>
<keyword evidence="3" id="KW-0723">Serine/threonine-protein kinase</keyword>